<keyword evidence="2" id="KW-0560">Oxidoreductase</keyword>
<reference evidence="4 5" key="1">
    <citation type="submission" date="2024-03" db="EMBL/GenBank/DDBJ databases">
        <title>Human intestinal bacterial collection.</title>
        <authorList>
            <person name="Pauvert C."/>
            <person name="Hitch T.C.A."/>
            <person name="Clavel T."/>
        </authorList>
    </citation>
    <scope>NUCLEOTIDE SEQUENCE [LARGE SCALE GENOMIC DNA]</scope>
    <source>
        <strain evidence="4 5">CLA-KB-H122</strain>
    </source>
</reference>
<comment type="similarity">
    <text evidence="1">Belongs to the nitroreductase family.</text>
</comment>
<dbReference type="Proteomes" id="UP001460202">
    <property type="component" value="Unassembled WGS sequence"/>
</dbReference>
<sequence length="213" mass="23817">MADNYLERKMEEYRARTAAAQGSRRPLATLSRLLLKNRSHRGYDANFIVREDQLRRIIAVNAKIPSARNQQVLRFRPVLSGEAQKVLAHIRLGGALPHLHLPLPGTEPNAFIIVCSTAAEDRYVDIDLGISAQSMLLQAAEIGLNGICIGAFDKERIRQEFGLEWEPLLILAIGRGIEKIELVPIGADGDRAYYREGGTHYVPKVRPEDLTIE</sequence>
<dbReference type="EMBL" id="JBBMFL010000004">
    <property type="protein sequence ID" value="MEQ2544238.1"/>
    <property type="molecule type" value="Genomic_DNA"/>
</dbReference>
<organism evidence="4 5">
    <name type="scientific">Alistipes intestinihominis</name>
    <dbReference type="NCBI Taxonomy" id="3133172"/>
    <lineage>
        <taxon>Bacteria</taxon>
        <taxon>Pseudomonadati</taxon>
        <taxon>Bacteroidota</taxon>
        <taxon>Bacteroidia</taxon>
        <taxon>Bacteroidales</taxon>
        <taxon>Rikenellaceae</taxon>
        <taxon>Alistipes</taxon>
    </lineage>
</organism>
<dbReference type="Gene3D" id="3.40.109.10">
    <property type="entry name" value="NADH Oxidase"/>
    <property type="match status" value="1"/>
</dbReference>
<name>A0ABV1GWB1_9BACT</name>
<evidence type="ECO:0000256" key="2">
    <source>
        <dbReference type="ARBA" id="ARBA00023002"/>
    </source>
</evidence>
<evidence type="ECO:0000313" key="4">
    <source>
        <dbReference type="EMBL" id="MEQ2544238.1"/>
    </source>
</evidence>
<dbReference type="PANTHER" id="PTHR43673">
    <property type="entry name" value="NAD(P)H NITROREDUCTASE YDGI-RELATED"/>
    <property type="match status" value="1"/>
</dbReference>
<dbReference type="Pfam" id="PF00881">
    <property type="entry name" value="Nitroreductase"/>
    <property type="match status" value="1"/>
</dbReference>
<accession>A0ABV1GWB1</accession>
<dbReference type="RefSeq" id="WP_019150441.1">
    <property type="nucleotide sequence ID" value="NZ_JBBMFL010000004.1"/>
</dbReference>
<protein>
    <submittedName>
        <fullName evidence="4">Nitroreductase family protein</fullName>
    </submittedName>
</protein>
<evidence type="ECO:0000256" key="1">
    <source>
        <dbReference type="ARBA" id="ARBA00007118"/>
    </source>
</evidence>
<keyword evidence="5" id="KW-1185">Reference proteome</keyword>
<dbReference type="InterPro" id="IPR029479">
    <property type="entry name" value="Nitroreductase"/>
</dbReference>
<evidence type="ECO:0000259" key="3">
    <source>
        <dbReference type="Pfam" id="PF00881"/>
    </source>
</evidence>
<feature type="domain" description="Nitroreductase" evidence="3">
    <location>
        <begin position="38"/>
        <end position="175"/>
    </location>
</feature>
<comment type="caution">
    <text evidence="4">The sequence shown here is derived from an EMBL/GenBank/DDBJ whole genome shotgun (WGS) entry which is preliminary data.</text>
</comment>
<gene>
    <name evidence="4" type="ORF">WMO46_04660</name>
</gene>
<evidence type="ECO:0000313" key="5">
    <source>
        <dbReference type="Proteomes" id="UP001460202"/>
    </source>
</evidence>
<dbReference type="InterPro" id="IPR000415">
    <property type="entry name" value="Nitroreductase-like"/>
</dbReference>
<dbReference type="SUPFAM" id="SSF55469">
    <property type="entry name" value="FMN-dependent nitroreductase-like"/>
    <property type="match status" value="1"/>
</dbReference>
<proteinExistence type="inferred from homology"/>
<dbReference type="PANTHER" id="PTHR43673:SF10">
    <property type="entry name" value="NADH DEHYDROGENASE_NAD(P)H NITROREDUCTASE XCC3605-RELATED"/>
    <property type="match status" value="1"/>
</dbReference>